<dbReference type="GO" id="GO:0015012">
    <property type="term" value="P:heparan sulfate proteoglycan biosynthetic process"/>
    <property type="evidence" value="ECO:0007669"/>
    <property type="project" value="InterPro"/>
</dbReference>
<dbReference type="InterPro" id="IPR039721">
    <property type="entry name" value="C5-epimerase"/>
</dbReference>
<dbReference type="PANTHER" id="PTHR13174:SF3">
    <property type="entry name" value="D-GLUCURONYL C5-EPIMERASE"/>
    <property type="match status" value="1"/>
</dbReference>
<dbReference type="InterPro" id="IPR010598">
    <property type="entry name" value="C5-epim_C"/>
</dbReference>
<evidence type="ECO:0000313" key="2">
    <source>
        <dbReference type="EMBL" id="TBN16737.1"/>
    </source>
</evidence>
<dbReference type="OrthoDB" id="7888928at2"/>
<evidence type="ECO:0000313" key="3">
    <source>
        <dbReference type="Proteomes" id="UP000292372"/>
    </source>
</evidence>
<dbReference type="Pfam" id="PF06662">
    <property type="entry name" value="C5-epim_C"/>
    <property type="match status" value="1"/>
</dbReference>
<dbReference type="EMBL" id="SIRS01000003">
    <property type="protein sequence ID" value="TBN16737.1"/>
    <property type="molecule type" value="Genomic_DNA"/>
</dbReference>
<name>A0A4Q9FSN2_9FLAO</name>
<dbReference type="AlphaFoldDB" id="A0A4Q9FSN2"/>
<proteinExistence type="predicted"/>
<protein>
    <recommendedName>
        <fullName evidence="1">D-glucuronyl C5-epimerase C-terminal domain-containing protein</fullName>
    </recommendedName>
</protein>
<reference evidence="2 3" key="1">
    <citation type="journal article" date="2015" name="Int. J. Syst. Evol. Microbiol.">
        <title>Hyunsoonleella pacifica sp. nov., isolated from seawater of South Pacific Gyre.</title>
        <authorList>
            <person name="Gao X."/>
            <person name="Zhang Z."/>
            <person name="Dai X."/>
            <person name="Zhang X.H."/>
        </authorList>
    </citation>
    <scope>NUCLEOTIDE SEQUENCE [LARGE SCALE GENOMIC DNA]</scope>
    <source>
        <strain evidence="2 3">SW033</strain>
    </source>
</reference>
<comment type="caution">
    <text evidence="2">The sequence shown here is derived from an EMBL/GenBank/DDBJ whole genome shotgun (WGS) entry which is preliminary data.</text>
</comment>
<accession>A0A4Q9FSN2</accession>
<evidence type="ECO:0000259" key="1">
    <source>
        <dbReference type="Pfam" id="PF06662"/>
    </source>
</evidence>
<organism evidence="2 3">
    <name type="scientific">Hyunsoonleella pacifica</name>
    <dbReference type="NCBI Taxonomy" id="1080224"/>
    <lineage>
        <taxon>Bacteria</taxon>
        <taxon>Pseudomonadati</taxon>
        <taxon>Bacteroidota</taxon>
        <taxon>Flavobacteriia</taxon>
        <taxon>Flavobacteriales</taxon>
        <taxon>Flavobacteriaceae</taxon>
    </lineage>
</organism>
<dbReference type="PANTHER" id="PTHR13174">
    <property type="entry name" value="D-GLUCURONYL C5-EPIMERASE"/>
    <property type="match status" value="1"/>
</dbReference>
<keyword evidence="3" id="KW-1185">Reference proteome</keyword>
<dbReference type="GO" id="GO:0047464">
    <property type="term" value="F:heparosan-N-sulfate-glucuronate 5-epimerase activity"/>
    <property type="evidence" value="ECO:0007669"/>
    <property type="project" value="InterPro"/>
</dbReference>
<gene>
    <name evidence="2" type="ORF">EYD46_08895</name>
</gene>
<feature type="domain" description="D-glucuronyl C5-epimerase C-terminal" evidence="1">
    <location>
        <begin position="122"/>
        <end position="301"/>
    </location>
</feature>
<dbReference type="Proteomes" id="UP000292372">
    <property type="component" value="Unassembled WGS sequence"/>
</dbReference>
<dbReference type="RefSeq" id="WP_130936718.1">
    <property type="nucleotide sequence ID" value="NZ_BMEE01000002.1"/>
</dbReference>
<sequence length="333" mass="40110">MNFYFKIKHYLFLYFKTEYHYFLKQEENEELCQDYWIKGYKVNIESRKWSIENGIPLGLYNGKINAPLKYRVHISGLCEYCFALREVGQQYKQEKVVDFLLKNLDTDKINLGNDFLKFSFWKTYANNDLDQYYVHGMGQGQILSLLTRYALKRETDEIEKTLIEVSNSYLIPFNHIHGFVNLKTDNNVIFEEYPKNVDRPHVLNGWIYSLLGLYDYIQYASLKSIEDNQLNNKKRVFNDSVRTLHYMLEEYNLGFWSLYNLPKKNENICSIHYQEQHIVLLRAIGKLTSDKHFINYSNIFQKQYNNIFYRFLALFTKVFISNLIKHKWIYKTN</sequence>